<name>A0A7S0U1S2_HEMAN</name>
<sequence>MMTPGPGAPKQTESDVPANLQGELLSIQRALVQMDRKIDNKKINEVTASYMLHNATDAIGNKVPTAAQVTLDQISTYQQRVSQRVDAIDARMARIEGLLNRNVHN</sequence>
<proteinExistence type="predicted"/>
<organism evidence="1">
    <name type="scientific">Hemiselmis andersenii</name>
    <name type="common">Cryptophyte alga</name>
    <dbReference type="NCBI Taxonomy" id="464988"/>
    <lineage>
        <taxon>Eukaryota</taxon>
        <taxon>Cryptophyceae</taxon>
        <taxon>Cryptomonadales</taxon>
        <taxon>Hemiselmidaceae</taxon>
        <taxon>Hemiselmis</taxon>
    </lineage>
</organism>
<dbReference type="AlphaFoldDB" id="A0A7S0U1S2"/>
<dbReference type="EMBL" id="HBFK01021142">
    <property type="protein sequence ID" value="CAD8746597.1"/>
    <property type="molecule type" value="Transcribed_RNA"/>
</dbReference>
<protein>
    <submittedName>
        <fullName evidence="1">Uncharacterized protein</fullName>
    </submittedName>
</protein>
<reference evidence="1" key="1">
    <citation type="submission" date="2021-01" db="EMBL/GenBank/DDBJ databases">
        <authorList>
            <person name="Corre E."/>
            <person name="Pelletier E."/>
            <person name="Niang G."/>
            <person name="Scheremetjew M."/>
            <person name="Finn R."/>
            <person name="Kale V."/>
            <person name="Holt S."/>
            <person name="Cochrane G."/>
            <person name="Meng A."/>
            <person name="Brown T."/>
            <person name="Cohen L."/>
        </authorList>
    </citation>
    <scope>NUCLEOTIDE SEQUENCE</scope>
    <source>
        <strain evidence="1">CCMP441</strain>
    </source>
</reference>
<gene>
    <name evidence="1" type="ORF">HAND1043_LOCUS13094</name>
</gene>
<evidence type="ECO:0000313" key="1">
    <source>
        <dbReference type="EMBL" id="CAD8746597.1"/>
    </source>
</evidence>
<accession>A0A7S0U1S2</accession>